<accession>A0A6J5LJQ3</accession>
<evidence type="ECO:0000313" key="1">
    <source>
        <dbReference type="EMBL" id="CAB4131859.1"/>
    </source>
</evidence>
<sequence>MSINVTITQLPHAQTITGTEAVPIVQNGVTVQTTTAALAGSPIQTQSFLTANNEPTLPNSRALAVGSGLSLADGGSQSTLQVNLTGALANVNSLGTGIVAKTSPTALAVRALTTTGPGLSVADGDGIAGDPTFQLTGVAAAIASTSGTGMLAIIGGTAIANRTITGTADQISITDGNGASGNPTVAIADNPVLPGTGAVTIPVGTNAQQPIGSNGQMRYNTSSLTFEGYSNGSWAAFSTTSAVSSFSAGSTGFTPSSPTGGAIVLGGTLNAASGGTGATTLTGYVYGNGTGTMTAATTIPNAGLANSSITINGSLVSLGGSITVTATASNALTISTGLTGTSYNGSAAVTIAIDSTVATLTGVQTLTNKTISGASNTLSDIGNSSLTNSAITINGNSVSLGGSTTVTASTTSALTIGTGLSGTSFNGSTPVTIAIDSTVATLTGTQTLTNKTMSGASNTFSAIPNSALSNSTISGVALGSNLNSLTIGTGLTGTSYNGSGAVTVAIDSTVATLTGTQTFTNKSISGSTNTLTNIPNSALTNSSLTIGSTAISLGGTSATLAGLTSVTVTQDPVSALQLATKQYVDSIASGLNYHQPVNYASTAALPSYIYNNGASGVGATITAIANGALSFGGGSPTAGQRLLVKDESGGNAAYNGIYDVTSAGGALTPFILTRSSDYDTSGTGNNEIDAGDYVLVISGTNASTAWVQQTQLPIVVGTTPLVFLQFNAPLTYFAGTGLNLSPATTFNISNTAVTAAAYGSASAVGTFTVNAQGQLTAAATTSIAINGNQITSGTVGSAYISGSYTGITGVGTLTAGTWNATTIGVGYGGTGLASYTTGDMVYASGTTTLSKLALGTSGYVLTAGSSAPQYVAQSTLSVGSATNATNTGVAAATTGATNYLTFVTATTGNLPQLVNSSITANAANGTITGGIAGGAF</sequence>
<dbReference type="EMBL" id="LR796253">
    <property type="protein sequence ID" value="CAB4131859.1"/>
    <property type="molecule type" value="Genomic_DNA"/>
</dbReference>
<organism evidence="1">
    <name type="scientific">uncultured Caudovirales phage</name>
    <dbReference type="NCBI Taxonomy" id="2100421"/>
    <lineage>
        <taxon>Viruses</taxon>
        <taxon>Duplodnaviria</taxon>
        <taxon>Heunggongvirae</taxon>
        <taxon>Uroviricota</taxon>
        <taxon>Caudoviricetes</taxon>
        <taxon>Peduoviridae</taxon>
        <taxon>Maltschvirus</taxon>
        <taxon>Maltschvirus maltsch</taxon>
    </lineage>
</organism>
<name>A0A6J5LJQ3_9CAUD</name>
<protein>
    <submittedName>
        <fullName evidence="1">Uncharacterized protein</fullName>
    </submittedName>
</protein>
<gene>
    <name evidence="1" type="ORF">UFOVP125_69</name>
</gene>
<proteinExistence type="predicted"/>
<reference evidence="1" key="1">
    <citation type="submission" date="2020-04" db="EMBL/GenBank/DDBJ databases">
        <authorList>
            <person name="Chiriac C."/>
            <person name="Salcher M."/>
            <person name="Ghai R."/>
            <person name="Kavagutti S V."/>
        </authorList>
    </citation>
    <scope>NUCLEOTIDE SEQUENCE</scope>
</reference>